<evidence type="ECO:0000313" key="2">
    <source>
        <dbReference type="EMBL" id="QND70022.1"/>
    </source>
</evidence>
<name>A0A7G6TTE0_9BRAD</name>
<evidence type="ECO:0000256" key="1">
    <source>
        <dbReference type="SAM" id="Phobius"/>
    </source>
</evidence>
<proteinExistence type="predicted"/>
<keyword evidence="1" id="KW-1133">Transmembrane helix</keyword>
<feature type="transmembrane region" description="Helical" evidence="1">
    <location>
        <begin position="9"/>
        <end position="28"/>
    </location>
</feature>
<evidence type="ECO:0000313" key="3">
    <source>
        <dbReference type="Proteomes" id="UP000515291"/>
    </source>
</evidence>
<dbReference type="RefSeq" id="WP_184514467.1">
    <property type="nucleotide sequence ID" value="NZ_CP050292.1"/>
</dbReference>
<keyword evidence="1" id="KW-0472">Membrane</keyword>
<reference evidence="3" key="1">
    <citation type="journal article" date="2020" name="Mol. Plant Microbe">
        <title>Rhizobial microsymbionts of the narrowly endemic Oxytropis species growing in Kamchatka are characterized by significant genetic diversity and possess a set of genes that are associated with T3SS and T6SS secretion systems and can affect the development of symbiosis.</title>
        <authorList>
            <person name="Safronova V."/>
            <person name="Guro P."/>
            <person name="Sazanova A."/>
            <person name="Kuznetsova I."/>
            <person name="Belimov A."/>
            <person name="Yakubov V."/>
            <person name="Chirak E."/>
            <person name="Afonin A."/>
            <person name="Gogolev Y."/>
            <person name="Andronov E."/>
            <person name="Tikhonovich I."/>
        </authorList>
    </citation>
    <scope>NUCLEOTIDE SEQUENCE [LARGE SCALE GENOMIC DNA]</scope>
    <source>
        <strain evidence="3">581</strain>
    </source>
</reference>
<keyword evidence="1" id="KW-0812">Transmembrane</keyword>
<protein>
    <submittedName>
        <fullName evidence="2">Uncharacterized protein</fullName>
    </submittedName>
</protein>
<organism evidence="2 3">
    <name type="scientific">Tardiphaga robiniae</name>
    <dbReference type="NCBI Taxonomy" id="943830"/>
    <lineage>
        <taxon>Bacteria</taxon>
        <taxon>Pseudomonadati</taxon>
        <taxon>Pseudomonadota</taxon>
        <taxon>Alphaproteobacteria</taxon>
        <taxon>Hyphomicrobiales</taxon>
        <taxon>Nitrobacteraceae</taxon>
        <taxon>Tardiphaga</taxon>
    </lineage>
</organism>
<dbReference type="KEGG" id="trb:HB776_01265"/>
<accession>A0A7G6TTE0</accession>
<sequence length="54" mass="6209">MAKRRARFFDFNTTVFLLASTGFIFYMLDRTFLNSYGARLGAKSMETIRASIGF</sequence>
<dbReference type="Proteomes" id="UP000515291">
    <property type="component" value="Chromosome"/>
</dbReference>
<dbReference type="EMBL" id="CP050292">
    <property type="protein sequence ID" value="QND70022.1"/>
    <property type="molecule type" value="Genomic_DNA"/>
</dbReference>
<gene>
    <name evidence="2" type="ORF">HB776_01265</name>
</gene>
<dbReference type="AlphaFoldDB" id="A0A7G6TTE0"/>